<evidence type="ECO:0000313" key="3">
    <source>
        <dbReference type="Proteomes" id="UP001050691"/>
    </source>
</evidence>
<keyword evidence="3" id="KW-1185">Reference proteome</keyword>
<sequence length="67" mass="7872">MLSVFAEDPEDQRIGPDSLHPSKQWQDLCPMYYALPKEVRGTIGYFDSLWDVVSIRFDSNCRHLYCM</sequence>
<feature type="region of interest" description="Disordered" evidence="1">
    <location>
        <begin position="1"/>
        <end position="21"/>
    </location>
</feature>
<proteinExistence type="predicted"/>
<name>A0AAV4ZZN9_9AGAM</name>
<comment type="caution">
    <text evidence="2">The sequence shown here is derived from an EMBL/GenBank/DDBJ whole genome shotgun (WGS) entry which is preliminary data.</text>
</comment>
<accession>A0AAV4ZZN9</accession>
<dbReference type="EMBL" id="BPWL01000001">
    <property type="protein sequence ID" value="GJJ06215.1"/>
    <property type="molecule type" value="Genomic_DNA"/>
</dbReference>
<dbReference type="Proteomes" id="UP001050691">
    <property type="component" value="Unassembled WGS sequence"/>
</dbReference>
<protein>
    <submittedName>
        <fullName evidence="2">Uncharacterized protein</fullName>
    </submittedName>
</protein>
<evidence type="ECO:0000256" key="1">
    <source>
        <dbReference type="SAM" id="MobiDB-lite"/>
    </source>
</evidence>
<evidence type="ECO:0000313" key="2">
    <source>
        <dbReference type="EMBL" id="GJJ06215.1"/>
    </source>
</evidence>
<reference evidence="2" key="1">
    <citation type="submission" date="2021-10" db="EMBL/GenBank/DDBJ databases">
        <title>De novo Genome Assembly of Clathrus columnatus (Basidiomycota, Fungi) Using Illumina and Nanopore Sequence Data.</title>
        <authorList>
            <person name="Ogiso-Tanaka E."/>
            <person name="Itagaki H."/>
            <person name="Hosoya T."/>
            <person name="Hosaka K."/>
        </authorList>
    </citation>
    <scope>NUCLEOTIDE SEQUENCE</scope>
    <source>
        <strain evidence="2">MO-923</strain>
    </source>
</reference>
<gene>
    <name evidence="2" type="ORF">Clacol_000405</name>
</gene>
<dbReference type="AlphaFoldDB" id="A0AAV4ZZN9"/>
<organism evidence="2 3">
    <name type="scientific">Clathrus columnatus</name>
    <dbReference type="NCBI Taxonomy" id="1419009"/>
    <lineage>
        <taxon>Eukaryota</taxon>
        <taxon>Fungi</taxon>
        <taxon>Dikarya</taxon>
        <taxon>Basidiomycota</taxon>
        <taxon>Agaricomycotina</taxon>
        <taxon>Agaricomycetes</taxon>
        <taxon>Phallomycetidae</taxon>
        <taxon>Phallales</taxon>
        <taxon>Clathraceae</taxon>
        <taxon>Clathrus</taxon>
    </lineage>
</organism>